<accession>A0A918TAU5</accession>
<evidence type="ECO:0000313" key="2">
    <source>
        <dbReference type="EMBL" id="GHC38745.1"/>
    </source>
</evidence>
<reference evidence="2" key="1">
    <citation type="journal article" date="2014" name="Int. J. Syst. Evol. Microbiol.">
        <title>Complete genome sequence of Corynebacterium casei LMG S-19264T (=DSM 44701T), isolated from a smear-ripened cheese.</title>
        <authorList>
            <consortium name="US DOE Joint Genome Institute (JGI-PGF)"/>
            <person name="Walter F."/>
            <person name="Albersmeier A."/>
            <person name="Kalinowski J."/>
            <person name="Ruckert C."/>
        </authorList>
    </citation>
    <scope>NUCLEOTIDE SEQUENCE</scope>
    <source>
        <strain evidence="2">JCM 4633</strain>
    </source>
</reference>
<dbReference type="EMBL" id="BMVB01000003">
    <property type="protein sequence ID" value="GHC38745.1"/>
    <property type="molecule type" value="Genomic_DNA"/>
</dbReference>
<evidence type="ECO:0008006" key="4">
    <source>
        <dbReference type="Google" id="ProtNLM"/>
    </source>
</evidence>
<evidence type="ECO:0000313" key="3">
    <source>
        <dbReference type="Proteomes" id="UP000646244"/>
    </source>
</evidence>
<evidence type="ECO:0000256" key="1">
    <source>
        <dbReference type="SAM" id="MobiDB-lite"/>
    </source>
</evidence>
<dbReference type="Proteomes" id="UP000646244">
    <property type="component" value="Unassembled WGS sequence"/>
</dbReference>
<gene>
    <name evidence="2" type="ORF">GCM10010507_10440</name>
</gene>
<name>A0A918TAU5_STRCJ</name>
<feature type="region of interest" description="Disordered" evidence="1">
    <location>
        <begin position="1"/>
        <end position="24"/>
    </location>
</feature>
<proteinExistence type="predicted"/>
<protein>
    <recommendedName>
        <fullName evidence="4">HEPN domain-containing protein</fullName>
    </recommendedName>
</protein>
<dbReference type="RefSeq" id="WP_190108448.1">
    <property type="nucleotide sequence ID" value="NZ_BMVB01000003.1"/>
</dbReference>
<organism evidence="2 3">
    <name type="scientific">Streptomyces cinnamoneus</name>
    <name type="common">Streptoverticillium cinnamoneum</name>
    <dbReference type="NCBI Taxonomy" id="53446"/>
    <lineage>
        <taxon>Bacteria</taxon>
        <taxon>Bacillati</taxon>
        <taxon>Actinomycetota</taxon>
        <taxon>Actinomycetes</taxon>
        <taxon>Kitasatosporales</taxon>
        <taxon>Streptomycetaceae</taxon>
        <taxon>Streptomyces</taxon>
        <taxon>Streptomyces cinnamoneus group</taxon>
    </lineage>
</organism>
<sequence length="53" mass="5751">MSDNESGATGTLKEAGDYAQQKAQEAKREGMDAFRYATYKSYQAVAEALSKAL</sequence>
<dbReference type="AlphaFoldDB" id="A0A918TAU5"/>
<comment type="caution">
    <text evidence="2">The sequence shown here is derived from an EMBL/GenBank/DDBJ whole genome shotgun (WGS) entry which is preliminary data.</text>
</comment>
<reference evidence="2" key="2">
    <citation type="submission" date="2020-09" db="EMBL/GenBank/DDBJ databases">
        <authorList>
            <person name="Sun Q."/>
            <person name="Ohkuma M."/>
        </authorList>
    </citation>
    <scope>NUCLEOTIDE SEQUENCE</scope>
    <source>
        <strain evidence="2">JCM 4633</strain>
    </source>
</reference>